<comment type="similarity">
    <text evidence="1 5">Belongs to the glycosyl hydrolase 1 family.</text>
</comment>
<dbReference type="InterPro" id="IPR018120">
    <property type="entry name" value="Glyco_hydro_1_AS"/>
</dbReference>
<gene>
    <name evidence="7" type="ORF">FC84_GL000702</name>
</gene>
<dbReference type="PROSITE" id="PS00572">
    <property type="entry name" value="GLYCOSYL_HYDROL_F1_1"/>
    <property type="match status" value="1"/>
</dbReference>
<reference evidence="7 8" key="1">
    <citation type="journal article" date="2015" name="Genome Announc.">
        <title>Expanding the biotechnology potential of lactobacilli through comparative genomics of 213 strains and associated genera.</title>
        <authorList>
            <person name="Sun Z."/>
            <person name="Harris H.M."/>
            <person name="McCann A."/>
            <person name="Guo C."/>
            <person name="Argimon S."/>
            <person name="Zhang W."/>
            <person name="Yang X."/>
            <person name="Jeffery I.B."/>
            <person name="Cooney J.C."/>
            <person name="Kagawa T.F."/>
            <person name="Liu W."/>
            <person name="Song Y."/>
            <person name="Salvetti E."/>
            <person name="Wrobel A."/>
            <person name="Rasinkangas P."/>
            <person name="Parkhill J."/>
            <person name="Rea M.C."/>
            <person name="O'Sullivan O."/>
            <person name="Ritari J."/>
            <person name="Douillard F.P."/>
            <person name="Paul Ross R."/>
            <person name="Yang R."/>
            <person name="Briner A.E."/>
            <person name="Felis G.E."/>
            <person name="de Vos W.M."/>
            <person name="Barrangou R."/>
            <person name="Klaenhammer T.R."/>
            <person name="Caufield P.W."/>
            <person name="Cui Y."/>
            <person name="Zhang H."/>
            <person name="O'Toole P.W."/>
        </authorList>
    </citation>
    <scope>NUCLEOTIDE SEQUENCE [LARGE SCALE GENOMIC DNA]</scope>
    <source>
        <strain evidence="7 8">DSM 20335</strain>
    </source>
</reference>
<organism evidence="7 8">
    <name type="scientific">Lapidilactobacillus dextrinicus DSM 20335</name>
    <dbReference type="NCBI Taxonomy" id="1423738"/>
    <lineage>
        <taxon>Bacteria</taxon>
        <taxon>Bacillati</taxon>
        <taxon>Bacillota</taxon>
        <taxon>Bacilli</taxon>
        <taxon>Lactobacillales</taxon>
        <taxon>Lactobacillaceae</taxon>
        <taxon>Lapidilactobacillus</taxon>
    </lineage>
</organism>
<evidence type="ECO:0000256" key="2">
    <source>
        <dbReference type="ARBA" id="ARBA00022801"/>
    </source>
</evidence>
<dbReference type="PRINTS" id="PR00131">
    <property type="entry name" value="GLHYDRLASE1"/>
</dbReference>
<evidence type="ECO:0000256" key="3">
    <source>
        <dbReference type="ARBA" id="ARBA00023295"/>
    </source>
</evidence>
<dbReference type="Pfam" id="PF00232">
    <property type="entry name" value="Glyco_hydro_1"/>
    <property type="match status" value="1"/>
</dbReference>
<dbReference type="EMBL" id="AYYK01000001">
    <property type="protein sequence ID" value="KRM79999.1"/>
    <property type="molecule type" value="Genomic_DNA"/>
</dbReference>
<sequence length="486" mass="55458">MKMEHKKLKSFPKDFLWGSASAAYQIEGAYREDGKGLSVWDQFVRIPGKTFKGTNGDVAVDHYHRYHEDVELMAKAGLKAYRFSIAWTRIFPNGNGEASAAGIKFYSDLIDDLIAHNIEPLVTIYHWDLPQALQDEYQGWESRQIIPDFVNYAKTLFENYGDRVKHWVTLNEQNVFIQHGYLMASHPPAVKDPKRMYAANHIANLANAAATKYFHEHFDGEIGPSFAYSPVYAVNADPENQLAADNAEQFNSYYWMDIYAYGHYPDAIRQWQEEQGIAPEITAEDAALLADPLARPDFMGLNYYQTATVQANPLADGIGLAPENTTGKKGTKQESGIPGLFKSATNDYLQTTDWDWNIDPVGLRIALRRINSRYHLPVLITENGLGAFDTLESSHEIHDDYRIHFLREHVKAIHEAISDGVQVVGYTTWSFTDLLSWLNGYQKRYGFVYVDRDEQDERELARYPKDSFYWYEQVIATNGEDLGASK</sequence>
<evidence type="ECO:0000256" key="6">
    <source>
        <dbReference type="RuleBase" id="RU004468"/>
    </source>
</evidence>
<comment type="caution">
    <text evidence="7">The sequence shown here is derived from an EMBL/GenBank/DDBJ whole genome shotgun (WGS) entry which is preliminary data.</text>
</comment>
<dbReference type="GO" id="GO:0008422">
    <property type="term" value="F:beta-glucosidase activity"/>
    <property type="evidence" value="ECO:0007669"/>
    <property type="project" value="TreeGrafter"/>
</dbReference>
<protein>
    <recommendedName>
        <fullName evidence="9">Beta-glucosidase</fullName>
    </recommendedName>
</protein>
<dbReference type="PROSITE" id="PS00653">
    <property type="entry name" value="GLYCOSYL_HYDROL_F1_2"/>
    <property type="match status" value="1"/>
</dbReference>
<dbReference type="PANTHER" id="PTHR10353">
    <property type="entry name" value="GLYCOSYL HYDROLASE"/>
    <property type="match status" value="1"/>
</dbReference>
<keyword evidence="3 6" id="KW-0326">Glycosidase</keyword>
<evidence type="ECO:0000256" key="4">
    <source>
        <dbReference type="PROSITE-ProRule" id="PRU10055"/>
    </source>
</evidence>
<proteinExistence type="inferred from homology"/>
<dbReference type="InterPro" id="IPR017853">
    <property type="entry name" value="GH"/>
</dbReference>
<keyword evidence="8" id="KW-1185">Reference proteome</keyword>
<dbReference type="PATRIC" id="fig|1423738.3.peg.711"/>
<dbReference type="SUPFAM" id="SSF51445">
    <property type="entry name" value="(Trans)glycosidases"/>
    <property type="match status" value="1"/>
</dbReference>
<accession>A0A0R2BKE7</accession>
<evidence type="ECO:0000256" key="5">
    <source>
        <dbReference type="RuleBase" id="RU003690"/>
    </source>
</evidence>
<dbReference type="Gene3D" id="3.20.20.80">
    <property type="entry name" value="Glycosidases"/>
    <property type="match status" value="1"/>
</dbReference>
<evidence type="ECO:0000256" key="1">
    <source>
        <dbReference type="ARBA" id="ARBA00010838"/>
    </source>
</evidence>
<evidence type="ECO:0000313" key="8">
    <source>
        <dbReference type="Proteomes" id="UP000051813"/>
    </source>
</evidence>
<dbReference type="AlphaFoldDB" id="A0A0R2BKE7"/>
<name>A0A0R2BKE7_9LACO</name>
<dbReference type="InterPro" id="IPR033132">
    <property type="entry name" value="GH_1_N_CS"/>
</dbReference>
<dbReference type="GO" id="GO:0016052">
    <property type="term" value="P:carbohydrate catabolic process"/>
    <property type="evidence" value="ECO:0007669"/>
    <property type="project" value="TreeGrafter"/>
</dbReference>
<dbReference type="Proteomes" id="UP000051813">
    <property type="component" value="Unassembled WGS sequence"/>
</dbReference>
<dbReference type="STRING" id="1423738.FC84_GL000702"/>
<feature type="active site" description="Nucleophile" evidence="4">
    <location>
        <position position="382"/>
    </location>
</feature>
<evidence type="ECO:0000313" key="7">
    <source>
        <dbReference type="EMBL" id="KRM79999.1"/>
    </source>
</evidence>
<dbReference type="PANTHER" id="PTHR10353:SF136">
    <property type="entry name" value="ARYL-PHOSPHO-BETA-D-GLUCOSIDASE BGLC"/>
    <property type="match status" value="1"/>
</dbReference>
<dbReference type="GO" id="GO:0005829">
    <property type="term" value="C:cytosol"/>
    <property type="evidence" value="ECO:0007669"/>
    <property type="project" value="TreeGrafter"/>
</dbReference>
<dbReference type="InterPro" id="IPR001360">
    <property type="entry name" value="Glyco_hydro_1"/>
</dbReference>
<evidence type="ECO:0008006" key="9">
    <source>
        <dbReference type="Google" id="ProtNLM"/>
    </source>
</evidence>
<dbReference type="FunFam" id="3.20.20.80:FF:000004">
    <property type="entry name" value="Beta-glucosidase 6-phospho-beta-glucosidase"/>
    <property type="match status" value="1"/>
</dbReference>
<keyword evidence="2 6" id="KW-0378">Hydrolase</keyword>